<dbReference type="SMR" id="A0A482WWP9"/>
<dbReference type="PANTHER" id="PTHR14186">
    <property type="entry name" value="INSULIN-LIKE GROWTH FACTOR BINDING PROTEIN-RELATED"/>
    <property type="match status" value="1"/>
</dbReference>
<evidence type="ECO:0000259" key="6">
    <source>
        <dbReference type="PROSITE" id="PS51323"/>
    </source>
</evidence>
<evidence type="ECO:0000256" key="3">
    <source>
        <dbReference type="ARBA" id="ARBA00022729"/>
    </source>
</evidence>
<evidence type="ECO:0000313" key="8">
    <source>
        <dbReference type="Proteomes" id="UP000291343"/>
    </source>
</evidence>
<dbReference type="InterPro" id="IPR000867">
    <property type="entry name" value="IGFBP-like"/>
</dbReference>
<feature type="signal peptide" evidence="5">
    <location>
        <begin position="1"/>
        <end position="33"/>
    </location>
</feature>
<dbReference type="Pfam" id="PF00219">
    <property type="entry name" value="IGFBP"/>
    <property type="match status" value="1"/>
</dbReference>
<evidence type="ECO:0000256" key="5">
    <source>
        <dbReference type="SAM" id="SignalP"/>
    </source>
</evidence>
<sequence length="203" mass="21516">MCALSTAAATGCLRLERCWPLFLLLVLFPGSFCFSCVCSPSECEEVRDSECPPGAGTVWDSCGCCRVCARIEGEPCGGPYGFYGACAAGLQCVVTDLQSDNAEGVCTRTPGLSAGCSSPSAVSGCNIVGAHCRCGEAVACPGDPSFSFRSLVDWYTNLAVLLAHAHSVLNQVSRQGQIWLHISVEPPQKPRCMLFILTKHKAR</sequence>
<name>A0A482WWP9_LAOST</name>
<keyword evidence="8" id="KW-1185">Reference proteome</keyword>
<dbReference type="Proteomes" id="UP000291343">
    <property type="component" value="Unassembled WGS sequence"/>
</dbReference>
<reference evidence="7 8" key="1">
    <citation type="journal article" date="2017" name="Gigascience">
        <title>Genome sequence of the small brown planthopper, Laodelphax striatellus.</title>
        <authorList>
            <person name="Zhu J."/>
            <person name="Jiang F."/>
            <person name="Wang X."/>
            <person name="Yang P."/>
            <person name="Bao Y."/>
            <person name="Zhao W."/>
            <person name="Wang W."/>
            <person name="Lu H."/>
            <person name="Wang Q."/>
            <person name="Cui N."/>
            <person name="Li J."/>
            <person name="Chen X."/>
            <person name="Luo L."/>
            <person name="Yu J."/>
            <person name="Kang L."/>
            <person name="Cui F."/>
        </authorList>
    </citation>
    <scope>NUCLEOTIDE SEQUENCE [LARGE SCALE GENOMIC DNA]</scope>
    <source>
        <strain evidence="7">Lst14</strain>
    </source>
</reference>
<dbReference type="InterPro" id="IPR009030">
    <property type="entry name" value="Growth_fac_rcpt_cys_sf"/>
</dbReference>
<dbReference type="AlphaFoldDB" id="A0A482WWP9"/>
<evidence type="ECO:0000256" key="2">
    <source>
        <dbReference type="ARBA" id="ARBA00022525"/>
    </source>
</evidence>
<organism evidence="7 8">
    <name type="scientific">Laodelphax striatellus</name>
    <name type="common">Small brown planthopper</name>
    <name type="synonym">Delphax striatella</name>
    <dbReference type="NCBI Taxonomy" id="195883"/>
    <lineage>
        <taxon>Eukaryota</taxon>
        <taxon>Metazoa</taxon>
        <taxon>Ecdysozoa</taxon>
        <taxon>Arthropoda</taxon>
        <taxon>Hexapoda</taxon>
        <taxon>Insecta</taxon>
        <taxon>Pterygota</taxon>
        <taxon>Neoptera</taxon>
        <taxon>Paraneoptera</taxon>
        <taxon>Hemiptera</taxon>
        <taxon>Auchenorrhyncha</taxon>
        <taxon>Fulgoroidea</taxon>
        <taxon>Delphacidae</taxon>
        <taxon>Criomorphinae</taxon>
        <taxon>Laodelphax</taxon>
    </lineage>
</organism>
<dbReference type="GO" id="GO:0009966">
    <property type="term" value="P:regulation of signal transduction"/>
    <property type="evidence" value="ECO:0007669"/>
    <property type="project" value="TreeGrafter"/>
</dbReference>
<dbReference type="InterPro" id="IPR011390">
    <property type="entry name" value="IGFBP_rP_mac25"/>
</dbReference>
<dbReference type="SUPFAM" id="SSF57184">
    <property type="entry name" value="Growth factor receptor domain"/>
    <property type="match status" value="1"/>
</dbReference>
<protein>
    <recommendedName>
        <fullName evidence="6">IGFBP N-terminal domain-containing protein</fullName>
    </recommendedName>
</protein>
<keyword evidence="3 5" id="KW-0732">Signal</keyword>
<dbReference type="GO" id="GO:0005520">
    <property type="term" value="F:insulin-like growth factor binding"/>
    <property type="evidence" value="ECO:0007669"/>
    <property type="project" value="InterPro"/>
</dbReference>
<dbReference type="OrthoDB" id="5976811at2759"/>
<dbReference type="SMART" id="SM00121">
    <property type="entry name" value="IB"/>
    <property type="match status" value="1"/>
</dbReference>
<dbReference type="EMBL" id="QKKF02022824">
    <property type="protein sequence ID" value="RZF38017.1"/>
    <property type="molecule type" value="Genomic_DNA"/>
</dbReference>
<comment type="caution">
    <text evidence="7">The sequence shown here is derived from an EMBL/GenBank/DDBJ whole genome shotgun (WGS) entry which is preliminary data.</text>
</comment>
<dbReference type="InParanoid" id="A0A482WWP9"/>
<dbReference type="PROSITE" id="PS51323">
    <property type="entry name" value="IGFBP_N_2"/>
    <property type="match status" value="1"/>
</dbReference>
<dbReference type="GO" id="GO:0001558">
    <property type="term" value="P:regulation of cell growth"/>
    <property type="evidence" value="ECO:0007669"/>
    <property type="project" value="InterPro"/>
</dbReference>
<keyword evidence="2" id="KW-0964">Secreted</keyword>
<feature type="domain" description="IGFBP N-terminal" evidence="6">
    <location>
        <begin position="29"/>
        <end position="109"/>
    </location>
</feature>
<dbReference type="GO" id="GO:0005576">
    <property type="term" value="C:extracellular region"/>
    <property type="evidence" value="ECO:0007669"/>
    <property type="project" value="UniProtKB-SubCell"/>
</dbReference>
<evidence type="ECO:0000313" key="7">
    <source>
        <dbReference type="EMBL" id="RZF38017.1"/>
    </source>
</evidence>
<dbReference type="PANTHER" id="PTHR14186:SF20">
    <property type="entry name" value="CYSTEINE-RICH MOTOR NEURON 1 PROTEIN-LIKE"/>
    <property type="match status" value="1"/>
</dbReference>
<gene>
    <name evidence="7" type="ORF">LSTR_LSTR006416</name>
</gene>
<evidence type="ECO:0000256" key="1">
    <source>
        <dbReference type="ARBA" id="ARBA00004613"/>
    </source>
</evidence>
<accession>A0A482WWP9</accession>
<evidence type="ECO:0000256" key="4">
    <source>
        <dbReference type="ARBA" id="ARBA00023157"/>
    </source>
</evidence>
<comment type="subcellular location">
    <subcellularLocation>
        <location evidence="1">Secreted</location>
    </subcellularLocation>
</comment>
<feature type="chain" id="PRO_5019793287" description="IGFBP N-terminal domain-containing protein" evidence="5">
    <location>
        <begin position="34"/>
        <end position="203"/>
    </location>
</feature>
<dbReference type="FunCoup" id="A0A482WWP9">
    <property type="interactions" value="14"/>
</dbReference>
<dbReference type="Gene3D" id="4.10.40.20">
    <property type="match status" value="1"/>
</dbReference>
<keyword evidence="4" id="KW-1015">Disulfide bond</keyword>
<proteinExistence type="predicted"/>